<comment type="caution">
    <text evidence="9">The sequence shown here is derived from an EMBL/GenBank/DDBJ whole genome shotgun (WGS) entry which is preliminary data.</text>
</comment>
<evidence type="ECO:0000256" key="6">
    <source>
        <dbReference type="ARBA" id="ARBA00023136"/>
    </source>
</evidence>
<keyword evidence="3" id="KW-1003">Cell membrane</keyword>
<evidence type="ECO:0000256" key="2">
    <source>
        <dbReference type="ARBA" id="ARBA00010157"/>
    </source>
</evidence>
<proteinExistence type="inferred from homology"/>
<feature type="domain" description="Membrane transport protein MMPL" evidence="8">
    <location>
        <begin position="509"/>
        <end position="731"/>
    </location>
</feature>
<dbReference type="Proteomes" id="UP000035721">
    <property type="component" value="Unassembled WGS sequence"/>
</dbReference>
<dbReference type="PANTHER" id="PTHR33406">
    <property type="entry name" value="MEMBRANE PROTEIN MJ1562-RELATED"/>
    <property type="match status" value="1"/>
</dbReference>
<feature type="domain" description="Membrane transport protein MMPL" evidence="8">
    <location>
        <begin position="75"/>
        <end position="405"/>
    </location>
</feature>
<gene>
    <name evidence="9" type="ORF">BN12_670005</name>
</gene>
<dbReference type="RefSeq" id="WP_048551942.1">
    <property type="nucleotide sequence ID" value="NZ_HF570958.1"/>
</dbReference>
<dbReference type="InterPro" id="IPR050545">
    <property type="entry name" value="Mycobact_MmpL"/>
</dbReference>
<evidence type="ECO:0000256" key="5">
    <source>
        <dbReference type="ARBA" id="ARBA00022989"/>
    </source>
</evidence>
<feature type="transmembrane region" description="Helical" evidence="7">
    <location>
        <begin position="405"/>
        <end position="424"/>
    </location>
</feature>
<comment type="subcellular location">
    <subcellularLocation>
        <location evidence="1">Cell membrane</location>
        <topology evidence="1">Multi-pass membrane protein</topology>
    </subcellularLocation>
</comment>
<evidence type="ECO:0000256" key="3">
    <source>
        <dbReference type="ARBA" id="ARBA00022475"/>
    </source>
</evidence>
<keyword evidence="4 7" id="KW-0812">Transmembrane</keyword>
<feature type="transmembrane region" description="Helical" evidence="7">
    <location>
        <begin position="207"/>
        <end position="225"/>
    </location>
</feature>
<feature type="transmembrane region" description="Helical" evidence="7">
    <location>
        <begin position="21"/>
        <end position="43"/>
    </location>
</feature>
<evidence type="ECO:0000256" key="4">
    <source>
        <dbReference type="ARBA" id="ARBA00022692"/>
    </source>
</evidence>
<evidence type="ECO:0000313" key="9">
    <source>
        <dbReference type="EMBL" id="CCH79953.1"/>
    </source>
</evidence>
<name>A0A077M0V0_9MICO</name>
<keyword evidence="6 7" id="KW-0472">Membrane</keyword>
<feature type="transmembrane region" description="Helical" evidence="7">
    <location>
        <begin position="319"/>
        <end position="338"/>
    </location>
</feature>
<dbReference type="Gene3D" id="1.20.1640.10">
    <property type="entry name" value="Multidrug efflux transporter AcrB transmembrane domain"/>
    <property type="match status" value="2"/>
</dbReference>
<dbReference type="OrthoDB" id="7051771at2"/>
<dbReference type="InterPro" id="IPR004869">
    <property type="entry name" value="MMPL_dom"/>
</dbReference>
<organism evidence="9 10">
    <name type="scientific">Nostocoides japonicum T1-X7</name>
    <dbReference type="NCBI Taxonomy" id="1194083"/>
    <lineage>
        <taxon>Bacteria</taxon>
        <taxon>Bacillati</taxon>
        <taxon>Actinomycetota</taxon>
        <taxon>Actinomycetes</taxon>
        <taxon>Micrococcales</taxon>
        <taxon>Intrasporangiaceae</taxon>
        <taxon>Nostocoides</taxon>
    </lineage>
</organism>
<evidence type="ECO:0000313" key="10">
    <source>
        <dbReference type="Proteomes" id="UP000035721"/>
    </source>
</evidence>
<feature type="transmembrane region" description="Helical" evidence="7">
    <location>
        <begin position="344"/>
        <end position="371"/>
    </location>
</feature>
<dbReference type="SUPFAM" id="SSF82866">
    <property type="entry name" value="Multidrug efflux transporter AcrB transmembrane domain"/>
    <property type="match status" value="2"/>
</dbReference>
<dbReference type="GO" id="GO:0005886">
    <property type="term" value="C:plasma membrane"/>
    <property type="evidence" value="ECO:0007669"/>
    <property type="project" value="UniProtKB-SubCell"/>
</dbReference>
<feature type="transmembrane region" description="Helical" evidence="7">
    <location>
        <begin position="549"/>
        <end position="566"/>
    </location>
</feature>
<feature type="transmembrane region" description="Helical" evidence="7">
    <location>
        <begin position="616"/>
        <end position="638"/>
    </location>
</feature>
<keyword evidence="5 7" id="KW-1133">Transmembrane helix</keyword>
<evidence type="ECO:0000256" key="1">
    <source>
        <dbReference type="ARBA" id="ARBA00004651"/>
    </source>
</evidence>
<dbReference type="AlphaFoldDB" id="A0A077M0V0"/>
<protein>
    <recommendedName>
        <fullName evidence="8">Membrane transport protein MMPL domain-containing protein</fullName>
    </recommendedName>
</protein>
<dbReference type="PANTHER" id="PTHR33406:SF11">
    <property type="entry name" value="MEMBRANE PROTEIN SCO6666-RELATED"/>
    <property type="match status" value="1"/>
</dbReference>
<evidence type="ECO:0000256" key="7">
    <source>
        <dbReference type="SAM" id="Phobius"/>
    </source>
</evidence>
<comment type="similarity">
    <text evidence="2">Belongs to the resistance-nodulation-cell division (RND) (TC 2.A.6) family. MmpL subfamily.</text>
</comment>
<feature type="transmembrane region" description="Helical" evidence="7">
    <location>
        <begin position="578"/>
        <end position="596"/>
    </location>
</feature>
<dbReference type="EMBL" id="CAJB01000400">
    <property type="protein sequence ID" value="CCH79953.1"/>
    <property type="molecule type" value="Genomic_DNA"/>
</dbReference>
<dbReference type="Pfam" id="PF03176">
    <property type="entry name" value="MMPL"/>
    <property type="match status" value="2"/>
</dbReference>
<evidence type="ECO:0000259" key="8">
    <source>
        <dbReference type="Pfam" id="PF03176"/>
    </source>
</evidence>
<sequence>MTEAPPATRLARLGAAGGRHPLRFVLAWLVLVVASFALAFGAITGESLFDRLHSGAPQVPGEAQTAQDILAAHDPSGASLMLEVTGAPFDDAPAMARARAATARLASVPGVTAVRSPLLLPGGVEDPAAAALLAGGTTSSAGFLTVVDFDPDLSPDALSRAEGPVRSGLDAVVAALPGASGAVGSVDLLVHAITSQVEKDLRAGEGIALPLSFVVMFFVFGGFVAAGMPVVAAIASVAGALAALFGFSHAMDLDATVVNVVTLLGLGLAIDYGLLTVSRFREELGRVAAADVDHRRHVPTREEVVVATSRTVATAGRTVLFSGLTVAIAISGLLIFEADTMRAIGAAGVSVVLVAVLGDLTLLPALCALGARRLARSPQARARAGDGSDTGRFARLARRVQRRPAWVIAGTVVVLVALSLPVFSMRLTSSGAEMLPTSAPQRVFFDTLDADYPQLAAPAVTVVTETSPADASAWARRTVAPLPGVTRVVPRELGGGYVAVAVHVDAPALADEVGDVVRAIRADRPDAPTWVTGQRAAQDDYLASMIDRAPYAVLLVVAATLVLLFLMTGSVVIPVKALLLNVMSLGAALGVLVWVFQDGHLHRLVDFDSVGAVESMIPFLVLAFGFGLSMDYEVFLLARISELYRSGVPNDESVVLGLQRSGRIITSAALLICIVFAGFAAGQLLVIKEIGVALVTAVVIDATLVRMLLVPATMTILGEWNWWAPAPLRRWHTRFGLTD</sequence>
<dbReference type="STRING" id="1194083.BN12_670005"/>
<feature type="transmembrane region" description="Helical" evidence="7">
    <location>
        <begin position="664"/>
        <end position="684"/>
    </location>
</feature>
<feature type="transmembrane region" description="Helical" evidence="7">
    <location>
        <begin position="257"/>
        <end position="277"/>
    </location>
</feature>
<keyword evidence="10" id="KW-1185">Reference proteome</keyword>
<accession>A0A077M0V0</accession>
<reference evidence="9 10" key="1">
    <citation type="journal article" date="2013" name="ISME J.">
        <title>A metabolic model for members of the genus Tetrasphaera involved in enhanced biological phosphorus removal.</title>
        <authorList>
            <person name="Kristiansen R."/>
            <person name="Nguyen H.T.T."/>
            <person name="Saunders A.M."/>
            <person name="Nielsen J.L."/>
            <person name="Wimmer R."/>
            <person name="Le V.Q."/>
            <person name="McIlroy S.J."/>
            <person name="Petrovski S."/>
            <person name="Seviour R.J."/>
            <person name="Calteau A."/>
            <person name="Nielsen K.L."/>
            <person name="Nielsen P.H."/>
        </authorList>
    </citation>
    <scope>NUCLEOTIDE SEQUENCE [LARGE SCALE GENOMIC DNA]</scope>
    <source>
        <strain evidence="9 10">T1-X7</strain>
    </source>
</reference>